<protein>
    <recommendedName>
        <fullName evidence="7">GtrA/DPMS transmembrane domain-containing protein</fullName>
    </recommendedName>
</protein>
<feature type="transmembrane region" description="Helical" evidence="6">
    <location>
        <begin position="125"/>
        <end position="143"/>
    </location>
</feature>
<dbReference type="RefSeq" id="WP_188548023.1">
    <property type="nucleotide sequence ID" value="NZ_BMCU01000010.1"/>
</dbReference>
<keyword evidence="5 6" id="KW-0472">Membrane</keyword>
<evidence type="ECO:0000256" key="2">
    <source>
        <dbReference type="ARBA" id="ARBA00009399"/>
    </source>
</evidence>
<evidence type="ECO:0000256" key="1">
    <source>
        <dbReference type="ARBA" id="ARBA00004141"/>
    </source>
</evidence>
<dbReference type="GO" id="GO:0005886">
    <property type="term" value="C:plasma membrane"/>
    <property type="evidence" value="ECO:0007669"/>
    <property type="project" value="TreeGrafter"/>
</dbReference>
<evidence type="ECO:0000259" key="7">
    <source>
        <dbReference type="Pfam" id="PF04138"/>
    </source>
</evidence>
<dbReference type="GO" id="GO:0000271">
    <property type="term" value="P:polysaccharide biosynthetic process"/>
    <property type="evidence" value="ECO:0007669"/>
    <property type="project" value="InterPro"/>
</dbReference>
<evidence type="ECO:0000313" key="8">
    <source>
        <dbReference type="EMBL" id="GGG29462.1"/>
    </source>
</evidence>
<dbReference type="Pfam" id="PF04138">
    <property type="entry name" value="GtrA_DPMS_TM"/>
    <property type="match status" value="1"/>
</dbReference>
<reference evidence="8" key="2">
    <citation type="submission" date="2020-09" db="EMBL/GenBank/DDBJ databases">
        <authorList>
            <person name="Sun Q."/>
            <person name="Sedlacek I."/>
        </authorList>
    </citation>
    <scope>NUCLEOTIDE SEQUENCE</scope>
    <source>
        <strain evidence="8">CCM 7905</strain>
    </source>
</reference>
<comment type="subcellular location">
    <subcellularLocation>
        <location evidence="1">Membrane</location>
        <topology evidence="1">Multi-pass membrane protein</topology>
    </subcellularLocation>
</comment>
<dbReference type="AlphaFoldDB" id="A0A917LJ90"/>
<evidence type="ECO:0000256" key="6">
    <source>
        <dbReference type="SAM" id="Phobius"/>
    </source>
</evidence>
<dbReference type="PANTHER" id="PTHR38459">
    <property type="entry name" value="PROPHAGE BACTOPRENOL-LINKED GLUCOSE TRANSLOCASE HOMOLOG"/>
    <property type="match status" value="1"/>
</dbReference>
<comment type="similarity">
    <text evidence="2">Belongs to the GtrA family.</text>
</comment>
<feature type="transmembrane region" description="Helical" evidence="6">
    <location>
        <begin position="61"/>
        <end position="83"/>
    </location>
</feature>
<reference evidence="8" key="1">
    <citation type="journal article" date="2014" name="Int. J. Syst. Evol. Microbiol.">
        <title>Complete genome sequence of Corynebacterium casei LMG S-19264T (=DSM 44701T), isolated from a smear-ripened cheese.</title>
        <authorList>
            <consortium name="US DOE Joint Genome Institute (JGI-PGF)"/>
            <person name="Walter F."/>
            <person name="Albersmeier A."/>
            <person name="Kalinowski J."/>
            <person name="Ruckert C."/>
        </authorList>
    </citation>
    <scope>NUCLEOTIDE SEQUENCE</scope>
    <source>
        <strain evidence="8">CCM 7905</strain>
    </source>
</reference>
<evidence type="ECO:0000256" key="3">
    <source>
        <dbReference type="ARBA" id="ARBA00022692"/>
    </source>
</evidence>
<feature type="transmembrane region" description="Helical" evidence="6">
    <location>
        <begin position="31"/>
        <end position="55"/>
    </location>
</feature>
<dbReference type="EMBL" id="BMCU01000010">
    <property type="protein sequence ID" value="GGG29462.1"/>
    <property type="molecule type" value="Genomic_DNA"/>
</dbReference>
<feature type="transmembrane region" description="Helical" evidence="6">
    <location>
        <begin position="95"/>
        <end position="119"/>
    </location>
</feature>
<gene>
    <name evidence="8" type="ORF">GCM10007304_49130</name>
</gene>
<dbReference type="InterPro" id="IPR051401">
    <property type="entry name" value="GtrA_CellWall_Glycosyl"/>
</dbReference>
<evidence type="ECO:0000256" key="4">
    <source>
        <dbReference type="ARBA" id="ARBA00022989"/>
    </source>
</evidence>
<evidence type="ECO:0000256" key="5">
    <source>
        <dbReference type="ARBA" id="ARBA00023136"/>
    </source>
</evidence>
<keyword evidence="3 6" id="KW-0812">Transmembrane</keyword>
<evidence type="ECO:0000313" key="9">
    <source>
        <dbReference type="Proteomes" id="UP000654257"/>
    </source>
</evidence>
<sequence>MHGLTPGVPDEDSPAAPPTGPLARLIGNQAIVFLLVGGFNTALGTAWFIAFQLAIGDTWGYHAAIVLGYACNVVTAFCTNRYLVFRVRGHLLRDFWRFVVVNLGAFAVNLVLMTIAVSGLGFPPIPSQLVITLFTAVVSFFGYRDFSFRRHKREPTV</sequence>
<dbReference type="Proteomes" id="UP000654257">
    <property type="component" value="Unassembled WGS sequence"/>
</dbReference>
<accession>A0A917LJ90</accession>
<keyword evidence="4 6" id="KW-1133">Transmembrane helix</keyword>
<feature type="domain" description="GtrA/DPMS transmembrane" evidence="7">
    <location>
        <begin position="33"/>
        <end position="148"/>
    </location>
</feature>
<proteinExistence type="inferred from homology"/>
<dbReference type="PANTHER" id="PTHR38459:SF1">
    <property type="entry name" value="PROPHAGE BACTOPRENOL-LINKED GLUCOSE TRANSLOCASE HOMOLOG"/>
    <property type="match status" value="1"/>
</dbReference>
<comment type="caution">
    <text evidence="8">The sequence shown here is derived from an EMBL/GenBank/DDBJ whole genome shotgun (WGS) entry which is preliminary data.</text>
</comment>
<dbReference type="InterPro" id="IPR007267">
    <property type="entry name" value="GtrA_DPMS_TM"/>
</dbReference>
<keyword evidence="9" id="KW-1185">Reference proteome</keyword>
<organism evidence="8 9">
    <name type="scientific">Rhodococcoides trifolii</name>
    <dbReference type="NCBI Taxonomy" id="908250"/>
    <lineage>
        <taxon>Bacteria</taxon>
        <taxon>Bacillati</taxon>
        <taxon>Actinomycetota</taxon>
        <taxon>Actinomycetes</taxon>
        <taxon>Mycobacteriales</taxon>
        <taxon>Nocardiaceae</taxon>
        <taxon>Rhodococcoides</taxon>
    </lineage>
</organism>
<name>A0A917LJ90_9NOCA</name>